<evidence type="ECO:0000313" key="2">
    <source>
        <dbReference type="EMBL" id="VFU62436.1"/>
    </source>
</evidence>
<dbReference type="EMBL" id="CAADRP010002152">
    <property type="protein sequence ID" value="VFU62436.1"/>
    <property type="molecule type" value="Genomic_DNA"/>
</dbReference>
<dbReference type="AlphaFoldDB" id="A0A6N2N6N8"/>
<name>A0A6N2N6N8_SALVM</name>
<feature type="compositionally biased region" description="Basic and acidic residues" evidence="1">
    <location>
        <begin position="71"/>
        <end position="81"/>
    </location>
</feature>
<feature type="region of interest" description="Disordered" evidence="1">
    <location>
        <begin position="41"/>
        <end position="81"/>
    </location>
</feature>
<organism evidence="2">
    <name type="scientific">Salix viminalis</name>
    <name type="common">Common osier</name>
    <name type="synonym">Basket willow</name>
    <dbReference type="NCBI Taxonomy" id="40686"/>
    <lineage>
        <taxon>Eukaryota</taxon>
        <taxon>Viridiplantae</taxon>
        <taxon>Streptophyta</taxon>
        <taxon>Embryophyta</taxon>
        <taxon>Tracheophyta</taxon>
        <taxon>Spermatophyta</taxon>
        <taxon>Magnoliopsida</taxon>
        <taxon>eudicotyledons</taxon>
        <taxon>Gunneridae</taxon>
        <taxon>Pentapetalae</taxon>
        <taxon>rosids</taxon>
        <taxon>fabids</taxon>
        <taxon>Malpighiales</taxon>
        <taxon>Salicaceae</taxon>
        <taxon>Saliceae</taxon>
        <taxon>Salix</taxon>
    </lineage>
</organism>
<proteinExistence type="predicted"/>
<reference evidence="2" key="1">
    <citation type="submission" date="2019-03" db="EMBL/GenBank/DDBJ databases">
        <authorList>
            <person name="Mank J."/>
            <person name="Almeida P."/>
        </authorList>
    </citation>
    <scope>NUCLEOTIDE SEQUENCE</scope>
    <source>
        <strain evidence="2">78183</strain>
    </source>
</reference>
<protein>
    <submittedName>
        <fullName evidence="2">Uncharacterized protein</fullName>
    </submittedName>
</protein>
<sequence length="81" mass="9395">MHSYLIIMRCHSLIDVFPKFDHQDTFFCDFDAGFRSTTPDKFNGVPRIEEVGGQEELEREISRRTKSSKGQQEKEIKDPGS</sequence>
<accession>A0A6N2N6N8</accession>
<gene>
    <name evidence="2" type="ORF">SVIM_LOCUS472289</name>
</gene>
<evidence type="ECO:0000256" key="1">
    <source>
        <dbReference type="SAM" id="MobiDB-lite"/>
    </source>
</evidence>